<dbReference type="Proteomes" id="UP000064967">
    <property type="component" value="Chromosome"/>
</dbReference>
<keyword evidence="3" id="KW-1185">Reference proteome</keyword>
<dbReference type="EMBL" id="CP012333">
    <property type="protein sequence ID" value="AKV02441.1"/>
    <property type="molecule type" value="Genomic_DNA"/>
</dbReference>
<accession>A0A0K1Q9G7</accession>
<dbReference type="AlphaFoldDB" id="A0A0K1Q9G7"/>
<keyword evidence="1" id="KW-0732">Signal</keyword>
<evidence type="ECO:0000313" key="2">
    <source>
        <dbReference type="EMBL" id="AKV02441.1"/>
    </source>
</evidence>
<sequence length="397" mass="41084">MIRKVFGLVSISALVFVVSCAASSTIGDYAEPAATGQFDAPDSGGDADPASDAGLTKYCASDKCPTGLTTCPGSRFPCDVDLRNDAKNCGACGVVCPQLDPNRETFTCVEGRCVLSCGRAPNTTLDCDGIVDNGCETDPHTNENCSSCGDTCSADKPCLKQDFLGTTFACGCPAGLTYCGGWISCVDTRNNDFNCGGCNTACDLSGAGLPAYPHSYYGCINNQCGKFKCEPWWVDFDGVRENGCELPLKTHENCSDVGDQCAPDQECGQDPNGNVQCMCPPGQTFCKDSCDGEFCTGTCHDLSSDTDNCGACGASCTPGISTTETSCNYGVCAANCGKGRADCNGNFDDFCEVNTDSDPRNCGACGHVCDAIAGQACVGGQCVVEACPDGGTTEVTR</sequence>
<gene>
    <name evidence="2" type="ORF">AKJ09_09104</name>
</gene>
<feature type="chain" id="PRO_5005467086" description="Tryptophan synthase alpha chain" evidence="1">
    <location>
        <begin position="22"/>
        <end position="397"/>
    </location>
</feature>
<name>A0A0K1Q9G7_9BACT</name>
<evidence type="ECO:0008006" key="4">
    <source>
        <dbReference type="Google" id="ProtNLM"/>
    </source>
</evidence>
<proteinExistence type="predicted"/>
<dbReference type="PROSITE" id="PS51257">
    <property type="entry name" value="PROKAR_LIPOPROTEIN"/>
    <property type="match status" value="1"/>
</dbReference>
<protein>
    <recommendedName>
        <fullName evidence="4">Tryptophan synthase alpha chain</fullName>
    </recommendedName>
</protein>
<feature type="signal peptide" evidence="1">
    <location>
        <begin position="1"/>
        <end position="21"/>
    </location>
</feature>
<evidence type="ECO:0000256" key="1">
    <source>
        <dbReference type="SAM" id="SignalP"/>
    </source>
</evidence>
<dbReference type="OrthoDB" id="5492401at2"/>
<evidence type="ECO:0000313" key="3">
    <source>
        <dbReference type="Proteomes" id="UP000064967"/>
    </source>
</evidence>
<reference evidence="2 3" key="1">
    <citation type="submission" date="2015-08" db="EMBL/GenBank/DDBJ databases">
        <authorList>
            <person name="Babu N.S."/>
            <person name="Beckwith C.J."/>
            <person name="Beseler K.G."/>
            <person name="Brison A."/>
            <person name="Carone J.V."/>
            <person name="Caskin T.P."/>
            <person name="Diamond M."/>
            <person name="Durham M.E."/>
            <person name="Foxe J.M."/>
            <person name="Go M."/>
            <person name="Henderson B.A."/>
            <person name="Jones I.B."/>
            <person name="McGettigan J.A."/>
            <person name="Micheletti S.J."/>
            <person name="Nasrallah M.E."/>
            <person name="Ortiz D."/>
            <person name="Piller C.R."/>
            <person name="Privatt S.R."/>
            <person name="Schneider S.L."/>
            <person name="Sharp S."/>
            <person name="Smith T.C."/>
            <person name="Stanton J.D."/>
            <person name="Ullery H.E."/>
            <person name="Wilson R.J."/>
            <person name="Serrano M.G."/>
            <person name="Buck G."/>
            <person name="Lee V."/>
            <person name="Wang Y."/>
            <person name="Carvalho R."/>
            <person name="Voegtly L."/>
            <person name="Shi R."/>
            <person name="Duckworth R."/>
            <person name="Johnson A."/>
            <person name="Loviza R."/>
            <person name="Walstead R."/>
            <person name="Shah Z."/>
            <person name="Kiflezghi M."/>
            <person name="Wade K."/>
            <person name="Ball S.L."/>
            <person name="Bradley K.W."/>
            <person name="Asai D.J."/>
            <person name="Bowman C.A."/>
            <person name="Russell D.A."/>
            <person name="Pope W.H."/>
            <person name="Jacobs-Sera D."/>
            <person name="Hendrix R.W."/>
            <person name="Hatfull G.F."/>
        </authorList>
    </citation>
    <scope>NUCLEOTIDE SEQUENCE [LARGE SCALE GENOMIC DNA]</scope>
    <source>
        <strain evidence="2 3">DSM 27648</strain>
    </source>
</reference>
<organism evidence="2 3">
    <name type="scientific">Labilithrix luteola</name>
    <dbReference type="NCBI Taxonomy" id="1391654"/>
    <lineage>
        <taxon>Bacteria</taxon>
        <taxon>Pseudomonadati</taxon>
        <taxon>Myxococcota</taxon>
        <taxon>Polyangia</taxon>
        <taxon>Polyangiales</taxon>
        <taxon>Labilitrichaceae</taxon>
        <taxon>Labilithrix</taxon>
    </lineage>
</organism>
<dbReference type="RefSeq" id="WP_146653364.1">
    <property type="nucleotide sequence ID" value="NZ_CP012333.1"/>
</dbReference>
<dbReference type="STRING" id="1391654.AKJ09_09104"/>
<dbReference type="KEGG" id="llu:AKJ09_09104"/>